<evidence type="ECO:0000313" key="4">
    <source>
        <dbReference type="EMBL" id="TCS59807.1"/>
    </source>
</evidence>
<keyword evidence="3" id="KW-0732">Signal</keyword>
<gene>
    <name evidence="4" type="ORF">EDD52_11818</name>
</gene>
<dbReference type="InterPro" id="IPR003107">
    <property type="entry name" value="HAT"/>
</dbReference>
<keyword evidence="2" id="KW-0802">TPR repeat</keyword>
<dbReference type="InterPro" id="IPR051012">
    <property type="entry name" value="CellSynth/LPSAsmb/PSIAsmb"/>
</dbReference>
<evidence type="ECO:0000313" key="5">
    <source>
        <dbReference type="Proteomes" id="UP000295696"/>
    </source>
</evidence>
<feature type="signal peptide" evidence="3">
    <location>
        <begin position="1"/>
        <end position="20"/>
    </location>
</feature>
<evidence type="ECO:0000256" key="3">
    <source>
        <dbReference type="SAM" id="SignalP"/>
    </source>
</evidence>
<dbReference type="InterPro" id="IPR011990">
    <property type="entry name" value="TPR-like_helical_dom_sf"/>
</dbReference>
<protein>
    <submittedName>
        <fullName evidence="4">Uncharacterized protein HemY</fullName>
    </submittedName>
</protein>
<feature type="chain" id="PRO_5020667071" evidence="3">
    <location>
        <begin position="21"/>
        <end position="820"/>
    </location>
</feature>
<dbReference type="GO" id="GO:0006396">
    <property type="term" value="P:RNA processing"/>
    <property type="evidence" value="ECO:0007669"/>
    <property type="project" value="InterPro"/>
</dbReference>
<dbReference type="RefSeq" id="WP_132247728.1">
    <property type="nucleotide sequence ID" value="NZ_SLZU01000018.1"/>
</dbReference>
<name>A0A4R3J3D2_9RHOB</name>
<dbReference type="SMART" id="SM00386">
    <property type="entry name" value="HAT"/>
    <property type="match status" value="3"/>
</dbReference>
<dbReference type="Pfam" id="PF13432">
    <property type="entry name" value="TPR_16"/>
    <property type="match status" value="2"/>
</dbReference>
<sequence>MYIRPLRKALLICTACLALAACKTAEEKAAEHFASAQELIAANDGDRAIVALRNVFEQVPNHEEARRTMAQLMLDRGNYRGAYNQYLRLVEQLPDDIEGRTVLAELAFESRNWEEFARHGARAIELDADTPRGTAIGLALEYRDAVLENDDPAIEALLARAENLAAEMPENSLLEQIRLDGYIRAGDAEKALAQIDAMIARKPETRRYYDQRLLLLRETGDRAAMEAHLRDVIDRFPEDIDAKGTLVQYLMGTGDREGAEAFLREISDPAAADPTFFISLVQFLKEERGIDAARAELEAALDVNPTPDRLRTIIAALDFEDGKQDKAIADLQAILDNKEDGAEPSDLDNEIRIALARMLLSTGNEVGAQRLVEEVLEADSDNVAALKLSAARLITADDTDAAIANLRRALNTAPDDVQALSLMADAYTRAGSADLARDFLAQATDESGYAPIPSLRYARVLSSAENYDSAEEVLLSALRRSPANEDILNLLGDIYLQTEDFGRAEMAVTELRKTGTPTGEASANRLQVQLVARQEGADQALTLLQEMAEGAEAGLEEKVALLRARLSSGQRNEALEMAEELLAGDPENPELRFLLATTRAATGDVETARADMRALLDEDPTRVNVWQQLFRMAQIEDDSAGARAILEEALAAVPDAPALLWAQAAELEKDGDIDGAIAIYDDLYARNTNSVIFANNLASLLVTYKDDAESLDRAWEIARRLRDVELPAFQDTYGWLAFRRGDATTALPYLENAAAGLPNDPIVQYHLAETYAALGQTQDAIAAYQRTLDGVEPNDPRPQIARAKEALAQLQEAAPEPENQ</sequence>
<keyword evidence="5" id="KW-1185">Reference proteome</keyword>
<dbReference type="PROSITE" id="PS51257">
    <property type="entry name" value="PROKAR_LIPOPROTEIN"/>
    <property type="match status" value="1"/>
</dbReference>
<dbReference type="OrthoDB" id="7637125at2"/>
<comment type="caution">
    <text evidence="4">The sequence shown here is derived from an EMBL/GenBank/DDBJ whole genome shotgun (WGS) entry which is preliminary data.</text>
</comment>
<evidence type="ECO:0000256" key="1">
    <source>
        <dbReference type="ARBA" id="ARBA00022737"/>
    </source>
</evidence>
<keyword evidence="1" id="KW-0677">Repeat</keyword>
<reference evidence="4 5" key="1">
    <citation type="submission" date="2019-03" db="EMBL/GenBank/DDBJ databases">
        <title>Genomic Encyclopedia of Type Strains, Phase IV (KMG-IV): sequencing the most valuable type-strain genomes for metagenomic binning, comparative biology and taxonomic classification.</title>
        <authorList>
            <person name="Goeker M."/>
        </authorList>
    </citation>
    <scope>NUCLEOTIDE SEQUENCE [LARGE SCALE GENOMIC DNA]</scope>
    <source>
        <strain evidence="4 5">DSM 104836</strain>
    </source>
</reference>
<dbReference type="PANTHER" id="PTHR45586:SF1">
    <property type="entry name" value="LIPOPOLYSACCHARIDE ASSEMBLY PROTEIN B"/>
    <property type="match status" value="1"/>
</dbReference>
<dbReference type="EMBL" id="SLZU01000018">
    <property type="protein sequence ID" value="TCS59807.1"/>
    <property type="molecule type" value="Genomic_DNA"/>
</dbReference>
<dbReference type="Proteomes" id="UP000295696">
    <property type="component" value="Unassembled WGS sequence"/>
</dbReference>
<dbReference type="Gene3D" id="1.25.40.10">
    <property type="entry name" value="Tetratricopeptide repeat domain"/>
    <property type="match status" value="4"/>
</dbReference>
<evidence type="ECO:0000256" key="2">
    <source>
        <dbReference type="ARBA" id="ARBA00022803"/>
    </source>
</evidence>
<accession>A0A4R3J3D2</accession>
<organism evidence="4 5">
    <name type="scientific">Primorskyibacter sedentarius</name>
    <dbReference type="NCBI Taxonomy" id="745311"/>
    <lineage>
        <taxon>Bacteria</taxon>
        <taxon>Pseudomonadati</taxon>
        <taxon>Pseudomonadota</taxon>
        <taxon>Alphaproteobacteria</taxon>
        <taxon>Rhodobacterales</taxon>
        <taxon>Roseobacteraceae</taxon>
        <taxon>Primorskyibacter</taxon>
    </lineage>
</organism>
<dbReference type="InterPro" id="IPR019734">
    <property type="entry name" value="TPR_rpt"/>
</dbReference>
<dbReference type="SMART" id="SM00028">
    <property type="entry name" value="TPR"/>
    <property type="match status" value="7"/>
</dbReference>
<dbReference type="SUPFAM" id="SSF48452">
    <property type="entry name" value="TPR-like"/>
    <property type="match status" value="4"/>
</dbReference>
<proteinExistence type="predicted"/>
<dbReference type="PANTHER" id="PTHR45586">
    <property type="entry name" value="TPR REPEAT-CONTAINING PROTEIN PA4667"/>
    <property type="match status" value="1"/>
</dbReference>
<dbReference type="Pfam" id="PF14559">
    <property type="entry name" value="TPR_19"/>
    <property type="match status" value="4"/>
</dbReference>
<dbReference type="AlphaFoldDB" id="A0A4R3J3D2"/>